<dbReference type="EMBL" id="FN653031">
    <property type="protein sequence ID" value="CBY08395.1"/>
    <property type="molecule type" value="Genomic_DNA"/>
</dbReference>
<evidence type="ECO:0000256" key="2">
    <source>
        <dbReference type="ARBA" id="ARBA00022490"/>
    </source>
</evidence>
<protein>
    <recommendedName>
        <fullName evidence="4">AB hydrolase-1 domain-containing protein</fullName>
    </recommendedName>
</protein>
<dbReference type="Pfam" id="PF12697">
    <property type="entry name" value="Abhydrolase_6"/>
    <property type="match status" value="1"/>
</dbReference>
<dbReference type="Gene3D" id="3.40.50.1820">
    <property type="entry name" value="alpha/beta hydrolase"/>
    <property type="match status" value="1"/>
</dbReference>
<feature type="domain" description="AB hydrolase-1" evidence="4">
    <location>
        <begin position="80"/>
        <end position="122"/>
    </location>
</feature>
<evidence type="ECO:0000256" key="3">
    <source>
        <dbReference type="ARBA" id="ARBA00037942"/>
    </source>
</evidence>
<dbReference type="AlphaFoldDB" id="E4XA91"/>
<dbReference type="PANTHER" id="PTHR46197">
    <property type="entry name" value="PROTEIN ABHD14B-LIKE"/>
    <property type="match status" value="1"/>
</dbReference>
<dbReference type="InParanoid" id="E4XA91"/>
<dbReference type="GO" id="GO:0005737">
    <property type="term" value="C:cytoplasm"/>
    <property type="evidence" value="ECO:0007669"/>
    <property type="project" value="UniProtKB-SubCell"/>
</dbReference>
<dbReference type="InterPro" id="IPR029058">
    <property type="entry name" value="AB_hydrolase_fold"/>
</dbReference>
<evidence type="ECO:0000256" key="1">
    <source>
        <dbReference type="ARBA" id="ARBA00004496"/>
    </source>
</evidence>
<reference evidence="5" key="1">
    <citation type="journal article" date="2010" name="Science">
        <title>Plasticity of animal genome architecture unmasked by rapid evolution of a pelagic tunicate.</title>
        <authorList>
            <person name="Denoeud F."/>
            <person name="Henriet S."/>
            <person name="Mungpakdee S."/>
            <person name="Aury J.M."/>
            <person name="Da Silva C."/>
            <person name="Brinkmann H."/>
            <person name="Mikhaleva J."/>
            <person name="Olsen L.C."/>
            <person name="Jubin C."/>
            <person name="Canestro C."/>
            <person name="Bouquet J.M."/>
            <person name="Danks G."/>
            <person name="Poulain J."/>
            <person name="Campsteijn C."/>
            <person name="Adamski M."/>
            <person name="Cross I."/>
            <person name="Yadetie F."/>
            <person name="Muffato M."/>
            <person name="Louis A."/>
            <person name="Butcher S."/>
            <person name="Tsagkogeorga G."/>
            <person name="Konrad A."/>
            <person name="Singh S."/>
            <person name="Jensen M.F."/>
            <person name="Cong E.H."/>
            <person name="Eikeseth-Otteraa H."/>
            <person name="Noel B."/>
            <person name="Anthouard V."/>
            <person name="Porcel B.M."/>
            <person name="Kachouri-Lafond R."/>
            <person name="Nishino A."/>
            <person name="Ugolini M."/>
            <person name="Chourrout P."/>
            <person name="Nishida H."/>
            <person name="Aasland R."/>
            <person name="Huzurbazar S."/>
            <person name="Westhof E."/>
            <person name="Delsuc F."/>
            <person name="Lehrach H."/>
            <person name="Reinhardt R."/>
            <person name="Weissenbach J."/>
            <person name="Roy S.W."/>
            <person name="Artiguenave F."/>
            <person name="Postlethwait J.H."/>
            <person name="Manak J.R."/>
            <person name="Thompson E.M."/>
            <person name="Jaillon O."/>
            <person name="Du Pasquier L."/>
            <person name="Boudinot P."/>
            <person name="Liberles D.A."/>
            <person name="Volff J.N."/>
            <person name="Philippe H."/>
            <person name="Lenhard B."/>
            <person name="Roest Crollius H."/>
            <person name="Wincker P."/>
            <person name="Chourrout D."/>
        </authorList>
    </citation>
    <scope>NUCLEOTIDE SEQUENCE [LARGE SCALE GENOMIC DNA]</scope>
</reference>
<dbReference type="SUPFAM" id="SSF53474">
    <property type="entry name" value="alpha/beta-Hydrolases"/>
    <property type="match status" value="1"/>
</dbReference>
<dbReference type="InterPro" id="IPR000073">
    <property type="entry name" value="AB_hydrolase_1"/>
</dbReference>
<keyword evidence="6" id="KW-1185">Reference proteome</keyword>
<gene>
    <name evidence="5" type="ORF">GSOID_T00004961001</name>
</gene>
<evidence type="ECO:0000259" key="4">
    <source>
        <dbReference type="Pfam" id="PF12697"/>
    </source>
</evidence>
<evidence type="ECO:0000313" key="5">
    <source>
        <dbReference type="EMBL" id="CBY08395.1"/>
    </source>
</evidence>
<evidence type="ECO:0000313" key="6">
    <source>
        <dbReference type="Proteomes" id="UP000001307"/>
    </source>
</evidence>
<dbReference type="PANTHER" id="PTHR46197:SF3">
    <property type="entry name" value="AB HYDROLASE-1 DOMAIN-CONTAINING PROTEIN"/>
    <property type="match status" value="1"/>
</dbReference>
<dbReference type="FunCoup" id="E4XA91">
    <property type="interactions" value="4"/>
</dbReference>
<comment type="similarity">
    <text evidence="3">Belongs to the AB hydrolase superfamily. ABHD14 family.</text>
</comment>
<sequence length="248" mass="27325">MSDKVKLLENTSNFTKNNFYKIAAAALFLFGLILIFSSKAETVDLSTEEQYKSGRSLSDFPYPEIKKIQFGPSSSPYPPVILLHGAAFSSATWVETRTLDALSSSNIRGVAIDLPGFGKSRSVQKPSDTIGYLNEFYPEEKFVLVSPSMSGTYSVPFLKEKGTERLAGYVPVAPVGANTISKEEYSRISIPTLVIYGEEDKGLGQTSVEFMSHIHGSKVVMIPNGKHPCYLDDPDLFNNQLIDFIQSL</sequence>
<organism evidence="5">
    <name type="scientific">Oikopleura dioica</name>
    <name type="common">Tunicate</name>
    <dbReference type="NCBI Taxonomy" id="34765"/>
    <lineage>
        <taxon>Eukaryota</taxon>
        <taxon>Metazoa</taxon>
        <taxon>Chordata</taxon>
        <taxon>Tunicata</taxon>
        <taxon>Appendicularia</taxon>
        <taxon>Copelata</taxon>
        <taxon>Oikopleuridae</taxon>
        <taxon>Oikopleura</taxon>
    </lineage>
</organism>
<keyword evidence="2" id="KW-0963">Cytoplasm</keyword>
<comment type="subcellular location">
    <subcellularLocation>
        <location evidence="1">Cytoplasm</location>
    </subcellularLocation>
</comment>
<proteinExistence type="inferred from homology"/>
<name>E4XA91_OIKDI</name>
<accession>E4XA91</accession>
<dbReference type="ESTHER" id="oikdi-e4xa91">
    <property type="family name" value="CIB-CCG1-interacting-factor-B"/>
</dbReference>
<dbReference type="OrthoDB" id="284184at2759"/>
<dbReference type="Proteomes" id="UP000001307">
    <property type="component" value="Unassembled WGS sequence"/>
</dbReference>